<protein>
    <submittedName>
        <fullName evidence="1">Uncharacterized protein</fullName>
    </submittedName>
</protein>
<evidence type="ECO:0000313" key="2">
    <source>
        <dbReference type="Proteomes" id="UP000190896"/>
    </source>
</evidence>
<proteinExistence type="predicted"/>
<gene>
    <name evidence="1" type="ORF">BOW51_00960</name>
</gene>
<dbReference type="AlphaFoldDB" id="A0A1T2KY50"/>
<comment type="caution">
    <text evidence="1">The sequence shown here is derived from an EMBL/GenBank/DDBJ whole genome shotgun (WGS) entry which is preliminary data.</text>
</comment>
<dbReference type="Proteomes" id="UP000190896">
    <property type="component" value="Unassembled WGS sequence"/>
</dbReference>
<accession>A0A1T2KY50</accession>
<dbReference type="EMBL" id="MPRJ01000003">
    <property type="protein sequence ID" value="OOZ37734.1"/>
    <property type="molecule type" value="Genomic_DNA"/>
</dbReference>
<keyword evidence="2" id="KW-1185">Reference proteome</keyword>
<name>A0A1T2KY50_9GAMM</name>
<reference evidence="1 2" key="1">
    <citation type="submission" date="2016-11" db="EMBL/GenBank/DDBJ databases">
        <title>Mixed transmission modes and dynamic genome evolution in an obligate animal-bacterial symbiosis.</title>
        <authorList>
            <person name="Russell S.L."/>
            <person name="Corbett-Detig R.B."/>
            <person name="Cavanaugh C.M."/>
        </authorList>
    </citation>
    <scope>NUCLEOTIDE SEQUENCE [LARGE SCALE GENOMIC DNA]</scope>
    <source>
        <strain evidence="1">Se-Cadez</strain>
    </source>
</reference>
<organism evidence="1 2">
    <name type="scientific">Solemya velesiana gill symbiont</name>
    <dbReference type="NCBI Taxonomy" id="1918948"/>
    <lineage>
        <taxon>Bacteria</taxon>
        <taxon>Pseudomonadati</taxon>
        <taxon>Pseudomonadota</taxon>
        <taxon>Gammaproteobacteria</taxon>
        <taxon>sulfur-oxidizing symbionts</taxon>
    </lineage>
</organism>
<evidence type="ECO:0000313" key="1">
    <source>
        <dbReference type="EMBL" id="OOZ37734.1"/>
    </source>
</evidence>
<sequence>MTNINIFTARLRENVEIFGKVAPLLQQCMLSGVADGNQMLLMTPGKFCDCQNVCIRIKDF</sequence>